<dbReference type="EMBL" id="JBHMEY010000096">
    <property type="protein sequence ID" value="MFB9098826.1"/>
    <property type="molecule type" value="Genomic_DNA"/>
</dbReference>
<feature type="region of interest" description="Disordered" evidence="1">
    <location>
        <begin position="27"/>
        <end position="50"/>
    </location>
</feature>
<name>A0ABV5GU77_9FLAO</name>
<sequence>MKKSIKQLKLEKLSKNELMNINSIKIEGASGKNGGNPDGLNGPCGTEPSPKDPNYKAALLLWENCIEMYENPTSAGTCIF</sequence>
<comment type="caution">
    <text evidence="2">The sequence shown here is derived from an EMBL/GenBank/DDBJ whole genome shotgun (WGS) entry which is preliminary data.</text>
</comment>
<evidence type="ECO:0000313" key="2">
    <source>
        <dbReference type="EMBL" id="MFB9098826.1"/>
    </source>
</evidence>
<accession>A0ABV5GU77</accession>
<proteinExistence type="predicted"/>
<keyword evidence="3" id="KW-1185">Reference proteome</keyword>
<evidence type="ECO:0000256" key="1">
    <source>
        <dbReference type="SAM" id="MobiDB-lite"/>
    </source>
</evidence>
<gene>
    <name evidence="2" type="ORF">ACFFVF_20155</name>
</gene>
<protein>
    <recommendedName>
        <fullName evidence="4">Bacteriocin-type signal sequence-containing protein</fullName>
    </recommendedName>
</protein>
<organism evidence="2 3">
    <name type="scientific">Flavobacterium jumunjinense</name>
    <dbReference type="NCBI Taxonomy" id="998845"/>
    <lineage>
        <taxon>Bacteria</taxon>
        <taxon>Pseudomonadati</taxon>
        <taxon>Bacteroidota</taxon>
        <taxon>Flavobacteriia</taxon>
        <taxon>Flavobacteriales</taxon>
        <taxon>Flavobacteriaceae</taxon>
        <taxon>Flavobacterium</taxon>
    </lineage>
</organism>
<reference evidence="2 3" key="1">
    <citation type="submission" date="2024-09" db="EMBL/GenBank/DDBJ databases">
        <authorList>
            <person name="Sun Q."/>
            <person name="Mori K."/>
        </authorList>
    </citation>
    <scope>NUCLEOTIDE SEQUENCE [LARGE SCALE GENOMIC DNA]</scope>
    <source>
        <strain evidence="2 3">CECT 7955</strain>
    </source>
</reference>
<dbReference type="Proteomes" id="UP001589607">
    <property type="component" value="Unassembled WGS sequence"/>
</dbReference>
<evidence type="ECO:0008006" key="4">
    <source>
        <dbReference type="Google" id="ProtNLM"/>
    </source>
</evidence>
<dbReference type="RefSeq" id="WP_236457165.1">
    <property type="nucleotide sequence ID" value="NZ_CBCSGE010000012.1"/>
</dbReference>
<evidence type="ECO:0000313" key="3">
    <source>
        <dbReference type="Proteomes" id="UP001589607"/>
    </source>
</evidence>